<gene>
    <name evidence="1" type="ORF">Cgig2_013660</name>
</gene>
<dbReference type="Proteomes" id="UP001153076">
    <property type="component" value="Unassembled WGS sequence"/>
</dbReference>
<evidence type="ECO:0000313" key="2">
    <source>
        <dbReference type="Proteomes" id="UP001153076"/>
    </source>
</evidence>
<dbReference type="EMBL" id="JAKOGI010000655">
    <property type="protein sequence ID" value="KAJ8431912.1"/>
    <property type="molecule type" value="Genomic_DNA"/>
</dbReference>
<evidence type="ECO:0000313" key="1">
    <source>
        <dbReference type="EMBL" id="KAJ8431912.1"/>
    </source>
</evidence>
<name>A0A9Q1JW33_9CARY</name>
<organism evidence="1 2">
    <name type="scientific">Carnegiea gigantea</name>
    <dbReference type="NCBI Taxonomy" id="171969"/>
    <lineage>
        <taxon>Eukaryota</taxon>
        <taxon>Viridiplantae</taxon>
        <taxon>Streptophyta</taxon>
        <taxon>Embryophyta</taxon>
        <taxon>Tracheophyta</taxon>
        <taxon>Spermatophyta</taxon>
        <taxon>Magnoliopsida</taxon>
        <taxon>eudicotyledons</taxon>
        <taxon>Gunneridae</taxon>
        <taxon>Pentapetalae</taxon>
        <taxon>Caryophyllales</taxon>
        <taxon>Cactineae</taxon>
        <taxon>Cactaceae</taxon>
        <taxon>Cactoideae</taxon>
        <taxon>Echinocereeae</taxon>
        <taxon>Carnegiea</taxon>
    </lineage>
</organism>
<dbReference type="AlphaFoldDB" id="A0A9Q1JW33"/>
<comment type="caution">
    <text evidence="1">The sequence shown here is derived from an EMBL/GenBank/DDBJ whole genome shotgun (WGS) entry which is preliminary data.</text>
</comment>
<proteinExistence type="predicted"/>
<keyword evidence="2" id="KW-1185">Reference proteome</keyword>
<protein>
    <submittedName>
        <fullName evidence="1">Uncharacterized protein</fullName>
    </submittedName>
</protein>
<dbReference type="OrthoDB" id="1742140at2759"/>
<accession>A0A9Q1JW33</accession>
<sequence>MLDIQQKLDKDPFNKELAQVESQEVLNFKRKNDGLMKFLQQKAKINWCKYGNTNSSFFHGCIKARIQRNRIYEIQNSQGIKVAGFDQVGKAFVQYYSEMPGNESTATGAVEQFKIDCKLGPGYVNGTSSPMIHVCYAAQNQKMLSTCFSNANIVLQY</sequence>
<reference evidence="1" key="1">
    <citation type="submission" date="2022-04" db="EMBL/GenBank/DDBJ databases">
        <title>Carnegiea gigantea Genome sequencing and assembly v2.</title>
        <authorList>
            <person name="Copetti D."/>
            <person name="Sanderson M.J."/>
            <person name="Burquez A."/>
            <person name="Wojciechowski M.F."/>
        </authorList>
    </citation>
    <scope>NUCLEOTIDE SEQUENCE</scope>
    <source>
        <strain evidence="1">SGP5-SGP5p</strain>
        <tissue evidence="1">Aerial part</tissue>
    </source>
</reference>